<dbReference type="Proteomes" id="UP000308600">
    <property type="component" value="Unassembled WGS sequence"/>
</dbReference>
<evidence type="ECO:0000313" key="1">
    <source>
        <dbReference type="EMBL" id="TFK73091.1"/>
    </source>
</evidence>
<reference evidence="1 2" key="1">
    <citation type="journal article" date="2019" name="Nat. Ecol. Evol.">
        <title>Megaphylogeny resolves global patterns of mushroom evolution.</title>
        <authorList>
            <person name="Varga T."/>
            <person name="Krizsan K."/>
            <person name="Foldi C."/>
            <person name="Dima B."/>
            <person name="Sanchez-Garcia M."/>
            <person name="Sanchez-Ramirez S."/>
            <person name="Szollosi G.J."/>
            <person name="Szarkandi J.G."/>
            <person name="Papp V."/>
            <person name="Albert L."/>
            <person name="Andreopoulos W."/>
            <person name="Angelini C."/>
            <person name="Antonin V."/>
            <person name="Barry K.W."/>
            <person name="Bougher N.L."/>
            <person name="Buchanan P."/>
            <person name="Buyck B."/>
            <person name="Bense V."/>
            <person name="Catcheside P."/>
            <person name="Chovatia M."/>
            <person name="Cooper J."/>
            <person name="Damon W."/>
            <person name="Desjardin D."/>
            <person name="Finy P."/>
            <person name="Geml J."/>
            <person name="Haridas S."/>
            <person name="Hughes K."/>
            <person name="Justo A."/>
            <person name="Karasinski D."/>
            <person name="Kautmanova I."/>
            <person name="Kiss B."/>
            <person name="Kocsube S."/>
            <person name="Kotiranta H."/>
            <person name="LaButti K.M."/>
            <person name="Lechner B.E."/>
            <person name="Liimatainen K."/>
            <person name="Lipzen A."/>
            <person name="Lukacs Z."/>
            <person name="Mihaltcheva S."/>
            <person name="Morgado L.N."/>
            <person name="Niskanen T."/>
            <person name="Noordeloos M.E."/>
            <person name="Ohm R.A."/>
            <person name="Ortiz-Santana B."/>
            <person name="Ovrebo C."/>
            <person name="Racz N."/>
            <person name="Riley R."/>
            <person name="Savchenko A."/>
            <person name="Shiryaev A."/>
            <person name="Soop K."/>
            <person name="Spirin V."/>
            <person name="Szebenyi C."/>
            <person name="Tomsovsky M."/>
            <person name="Tulloss R.E."/>
            <person name="Uehling J."/>
            <person name="Grigoriev I.V."/>
            <person name="Vagvolgyi C."/>
            <person name="Papp T."/>
            <person name="Martin F.M."/>
            <person name="Miettinen O."/>
            <person name="Hibbett D.S."/>
            <person name="Nagy L.G."/>
        </authorList>
    </citation>
    <scope>NUCLEOTIDE SEQUENCE [LARGE SCALE GENOMIC DNA]</scope>
    <source>
        <strain evidence="1 2">NL-1719</strain>
    </source>
</reference>
<proteinExistence type="predicted"/>
<accession>A0ACD3B5B7</accession>
<feature type="non-terminal residue" evidence="1">
    <location>
        <position position="112"/>
    </location>
</feature>
<gene>
    <name evidence="1" type="ORF">BDN72DRAFT_835423</name>
</gene>
<sequence length="112" mass="11523">MSSSSTSTNGSATKNYPAAFSSLQTTFGFGGAILTRVPIPPTSRHSAESASTRDAPLSRETSSQPLTRTSSLSRKSSANAAAPSKSAKRFNYGLGAVSVQSGVATSFFYCSS</sequence>
<evidence type="ECO:0000313" key="2">
    <source>
        <dbReference type="Proteomes" id="UP000308600"/>
    </source>
</evidence>
<organism evidence="1 2">
    <name type="scientific">Pluteus cervinus</name>
    <dbReference type="NCBI Taxonomy" id="181527"/>
    <lineage>
        <taxon>Eukaryota</taxon>
        <taxon>Fungi</taxon>
        <taxon>Dikarya</taxon>
        <taxon>Basidiomycota</taxon>
        <taxon>Agaricomycotina</taxon>
        <taxon>Agaricomycetes</taxon>
        <taxon>Agaricomycetidae</taxon>
        <taxon>Agaricales</taxon>
        <taxon>Pluteineae</taxon>
        <taxon>Pluteaceae</taxon>
        <taxon>Pluteus</taxon>
    </lineage>
</organism>
<protein>
    <submittedName>
        <fullName evidence="1">Uncharacterized protein</fullName>
    </submittedName>
</protein>
<dbReference type="EMBL" id="ML208279">
    <property type="protein sequence ID" value="TFK73091.1"/>
    <property type="molecule type" value="Genomic_DNA"/>
</dbReference>
<keyword evidence="2" id="KW-1185">Reference proteome</keyword>
<name>A0ACD3B5B7_9AGAR</name>